<reference evidence="1 2" key="1">
    <citation type="journal article" date="2018" name="Sci. Rep.">
        <title>Comparative analysis of the Pocillopora damicornis genome highlights role of immune system in coral evolution.</title>
        <authorList>
            <person name="Cunning R."/>
            <person name="Bay R.A."/>
            <person name="Gillette P."/>
            <person name="Baker A.C."/>
            <person name="Traylor-Knowles N."/>
        </authorList>
    </citation>
    <scope>NUCLEOTIDE SEQUENCE [LARGE SCALE GENOMIC DNA]</scope>
    <source>
        <strain evidence="1">RSMAS</strain>
        <tissue evidence="1">Whole animal</tissue>
    </source>
</reference>
<gene>
    <name evidence="1" type="ORF">pdam_00012385</name>
</gene>
<comment type="caution">
    <text evidence="1">The sequence shown here is derived from an EMBL/GenBank/DDBJ whole genome shotgun (WGS) entry which is preliminary data.</text>
</comment>
<accession>A0A3M6TJ17</accession>
<sequence>MGACVAKLSRGKDKFCYKTHGRRRCVSGLGENAVEEQGKKCSLQELHQNPPPGFRKFEIEVPWQSMEEHVALQLWEVYRALYTF</sequence>
<dbReference type="EMBL" id="RCHS01003516">
    <property type="protein sequence ID" value="RMX41244.1"/>
    <property type="molecule type" value="Genomic_DNA"/>
</dbReference>
<keyword evidence="2" id="KW-1185">Reference proteome</keyword>
<name>A0A3M6TJ17_POCDA</name>
<organism evidence="1 2">
    <name type="scientific">Pocillopora damicornis</name>
    <name type="common">Cauliflower coral</name>
    <name type="synonym">Millepora damicornis</name>
    <dbReference type="NCBI Taxonomy" id="46731"/>
    <lineage>
        <taxon>Eukaryota</taxon>
        <taxon>Metazoa</taxon>
        <taxon>Cnidaria</taxon>
        <taxon>Anthozoa</taxon>
        <taxon>Hexacorallia</taxon>
        <taxon>Scleractinia</taxon>
        <taxon>Astrocoeniina</taxon>
        <taxon>Pocilloporidae</taxon>
        <taxon>Pocillopora</taxon>
    </lineage>
</organism>
<proteinExistence type="predicted"/>
<evidence type="ECO:0000313" key="1">
    <source>
        <dbReference type="EMBL" id="RMX41244.1"/>
    </source>
</evidence>
<protein>
    <submittedName>
        <fullName evidence="1">Uncharacterized protein</fullName>
    </submittedName>
</protein>
<dbReference type="Proteomes" id="UP000275408">
    <property type="component" value="Unassembled WGS sequence"/>
</dbReference>
<dbReference type="AlphaFoldDB" id="A0A3M6TJ17"/>
<evidence type="ECO:0000313" key="2">
    <source>
        <dbReference type="Proteomes" id="UP000275408"/>
    </source>
</evidence>